<proteinExistence type="predicted"/>
<evidence type="ECO:0008006" key="4">
    <source>
        <dbReference type="Google" id="ProtNLM"/>
    </source>
</evidence>
<dbReference type="NCBIfam" id="TIGR00756">
    <property type="entry name" value="PPR"/>
    <property type="match status" value="1"/>
</dbReference>
<comment type="caution">
    <text evidence="2">The sequence shown here is derived from an EMBL/GenBank/DDBJ whole genome shotgun (WGS) entry which is preliminary data.</text>
</comment>
<dbReference type="PANTHER" id="PTHR47926">
    <property type="entry name" value="PENTATRICOPEPTIDE REPEAT-CONTAINING PROTEIN"/>
    <property type="match status" value="1"/>
</dbReference>
<name>A0AA41VVX2_PAPNU</name>
<dbReference type="AlphaFoldDB" id="A0AA41VVX2"/>
<keyword evidence="3" id="KW-1185">Reference proteome</keyword>
<organism evidence="2 3">
    <name type="scientific">Papaver nudicaule</name>
    <name type="common">Iceland poppy</name>
    <dbReference type="NCBI Taxonomy" id="74823"/>
    <lineage>
        <taxon>Eukaryota</taxon>
        <taxon>Viridiplantae</taxon>
        <taxon>Streptophyta</taxon>
        <taxon>Embryophyta</taxon>
        <taxon>Tracheophyta</taxon>
        <taxon>Spermatophyta</taxon>
        <taxon>Magnoliopsida</taxon>
        <taxon>Ranunculales</taxon>
        <taxon>Papaveraceae</taxon>
        <taxon>Papaveroideae</taxon>
        <taxon>Papaver</taxon>
    </lineage>
</organism>
<dbReference type="InterPro" id="IPR002885">
    <property type="entry name" value="PPR_rpt"/>
</dbReference>
<accession>A0AA41VVX2</accession>
<dbReference type="Pfam" id="PF01535">
    <property type="entry name" value="PPR"/>
    <property type="match status" value="1"/>
</dbReference>
<dbReference type="Gene3D" id="1.25.40.10">
    <property type="entry name" value="Tetratricopeptide repeat domain"/>
    <property type="match status" value="1"/>
</dbReference>
<keyword evidence="1" id="KW-0677">Repeat</keyword>
<reference evidence="2" key="1">
    <citation type="submission" date="2022-03" db="EMBL/GenBank/DDBJ databases">
        <title>A functionally conserved STORR gene fusion in Papaver species that diverged 16.8 million years ago.</title>
        <authorList>
            <person name="Catania T."/>
        </authorList>
    </citation>
    <scope>NUCLEOTIDE SEQUENCE</scope>
    <source>
        <strain evidence="2">S-191538</strain>
    </source>
</reference>
<dbReference type="InterPro" id="IPR011990">
    <property type="entry name" value="TPR-like_helical_dom_sf"/>
</dbReference>
<dbReference type="InterPro" id="IPR046960">
    <property type="entry name" value="PPR_At4g14850-like_plant"/>
</dbReference>
<dbReference type="GO" id="GO:0009451">
    <property type="term" value="P:RNA modification"/>
    <property type="evidence" value="ECO:0007669"/>
    <property type="project" value="InterPro"/>
</dbReference>
<evidence type="ECO:0000313" key="3">
    <source>
        <dbReference type="Proteomes" id="UP001177140"/>
    </source>
</evidence>
<protein>
    <recommendedName>
        <fullName evidence="4">Pentatricopeptide repeat-containing protein</fullName>
    </recommendedName>
</protein>
<dbReference type="GO" id="GO:0003723">
    <property type="term" value="F:RNA binding"/>
    <property type="evidence" value="ECO:0007669"/>
    <property type="project" value="InterPro"/>
</dbReference>
<sequence>GSIKDAIHVFEGVKVKLVGEWTTMISGMVKLGVKPNAITFFGLLSGCTHAGLVEQGLTYFKRMKSEFGTEPTIEHFGCVVDFLSREGLIAQAVMFMNNMPLKANAAIWDAILNACRVHKNVEVGELAARWLLRDEPWNAAIYISLLSLYTEATDGMLLIW</sequence>
<feature type="non-terminal residue" evidence="2">
    <location>
        <position position="1"/>
    </location>
</feature>
<dbReference type="EMBL" id="JAJJMA010302263">
    <property type="protein sequence ID" value="MCL7048229.1"/>
    <property type="molecule type" value="Genomic_DNA"/>
</dbReference>
<evidence type="ECO:0000313" key="2">
    <source>
        <dbReference type="EMBL" id="MCL7048229.1"/>
    </source>
</evidence>
<gene>
    <name evidence="2" type="ORF">MKW94_011638</name>
</gene>
<evidence type="ECO:0000256" key="1">
    <source>
        <dbReference type="ARBA" id="ARBA00022737"/>
    </source>
</evidence>
<dbReference type="Proteomes" id="UP001177140">
    <property type="component" value="Unassembled WGS sequence"/>
</dbReference>